<dbReference type="PANTHER" id="PTHR11199:SF8">
    <property type="entry name" value="COHESIN SUBUNIT SA-3"/>
    <property type="match status" value="1"/>
</dbReference>
<dbReference type="GO" id="GO:0030893">
    <property type="term" value="C:meiotic cohesin complex"/>
    <property type="evidence" value="ECO:0007669"/>
    <property type="project" value="TreeGrafter"/>
</dbReference>
<feature type="compositionally biased region" description="Low complexity" evidence="2">
    <location>
        <begin position="1"/>
        <end position="12"/>
    </location>
</feature>
<dbReference type="Proteomes" id="UP000694549">
    <property type="component" value="Unplaced"/>
</dbReference>
<dbReference type="PANTHER" id="PTHR11199">
    <property type="entry name" value="STROMAL ANTIGEN"/>
    <property type="match status" value="1"/>
</dbReference>
<feature type="region of interest" description="Disordered" evidence="2">
    <location>
        <begin position="1"/>
        <end position="26"/>
    </location>
</feature>
<dbReference type="Ensembl" id="ENSAZOT00000016873.1">
    <property type="protein sequence ID" value="ENSAZOP00000015688.1"/>
    <property type="gene ID" value="ENSAZOG00000010221.1"/>
</dbReference>
<feature type="region of interest" description="Disordered" evidence="2">
    <location>
        <begin position="197"/>
        <end position="230"/>
    </location>
</feature>
<sequence>MPLPVLVPSLLSPRHEGDTEPSPGSGDNRTFFRLLLTFFIESKLHQHAAYLVDSLWDCAGTQLRDWDTAGGLLLEEAPEEGGQLGATGRGLGGTGRALGGTGKDWEALRWHQGALGGTGMGLGGTEMVPGGTGRALGRTGRHWGVLGSTRMGLGGTGDNWEGTRGHWGGLGWDWGALGRHWDGHGWGRLLLEEAPGEGGQLGGTGRALGRTGRELGGTGEYWDGTGRNWG</sequence>
<evidence type="ECO:0000256" key="1">
    <source>
        <dbReference type="ARBA" id="ARBA00005486"/>
    </source>
</evidence>
<organism evidence="4 5">
    <name type="scientific">Anas zonorhyncha</name>
    <name type="common">Eastern spot-billed duck</name>
    <dbReference type="NCBI Taxonomy" id="75864"/>
    <lineage>
        <taxon>Eukaryota</taxon>
        <taxon>Metazoa</taxon>
        <taxon>Chordata</taxon>
        <taxon>Craniata</taxon>
        <taxon>Vertebrata</taxon>
        <taxon>Euteleostomi</taxon>
        <taxon>Archelosauria</taxon>
        <taxon>Archosauria</taxon>
        <taxon>Dinosauria</taxon>
        <taxon>Saurischia</taxon>
        <taxon>Theropoda</taxon>
        <taxon>Coelurosauria</taxon>
        <taxon>Aves</taxon>
        <taxon>Neognathae</taxon>
        <taxon>Galloanserae</taxon>
        <taxon>Anseriformes</taxon>
        <taxon>Anatidae</taxon>
        <taxon>Anatinae</taxon>
        <taxon>Anas</taxon>
    </lineage>
</organism>
<dbReference type="GO" id="GO:0003682">
    <property type="term" value="F:chromatin binding"/>
    <property type="evidence" value="ECO:0007669"/>
    <property type="project" value="TreeGrafter"/>
</dbReference>
<dbReference type="GO" id="GO:0005634">
    <property type="term" value="C:nucleus"/>
    <property type="evidence" value="ECO:0007669"/>
    <property type="project" value="TreeGrafter"/>
</dbReference>
<evidence type="ECO:0000313" key="4">
    <source>
        <dbReference type="Ensembl" id="ENSAZOP00000015688.1"/>
    </source>
</evidence>
<name>A0A8B9ZTU7_9AVES</name>
<evidence type="ECO:0000313" key="5">
    <source>
        <dbReference type="Proteomes" id="UP000694549"/>
    </source>
</evidence>
<reference evidence="4" key="1">
    <citation type="submission" date="2025-08" db="UniProtKB">
        <authorList>
            <consortium name="Ensembl"/>
        </authorList>
    </citation>
    <scope>IDENTIFICATION</scope>
</reference>
<evidence type="ECO:0000259" key="3">
    <source>
        <dbReference type="Pfam" id="PF24571"/>
    </source>
</evidence>
<feature type="compositionally biased region" description="Gly residues" evidence="2">
    <location>
        <begin position="197"/>
        <end position="206"/>
    </location>
</feature>
<dbReference type="InterPro" id="IPR039662">
    <property type="entry name" value="Cohesin_Scc3/SA"/>
</dbReference>
<dbReference type="GO" id="GO:0034089">
    <property type="term" value="P:establishment of meiotic sister chromatid cohesion"/>
    <property type="evidence" value="ECO:0007669"/>
    <property type="project" value="TreeGrafter"/>
</dbReference>
<protein>
    <recommendedName>
        <fullName evidence="3">Cohesin subunit SCC3/SA HEAT-repeats domain-containing protein</fullName>
    </recommendedName>
</protein>
<dbReference type="AlphaFoldDB" id="A0A8B9ZTU7"/>
<dbReference type="GO" id="GO:0000785">
    <property type="term" value="C:chromatin"/>
    <property type="evidence" value="ECO:0007669"/>
    <property type="project" value="TreeGrafter"/>
</dbReference>
<proteinExistence type="inferred from homology"/>
<reference evidence="4" key="2">
    <citation type="submission" date="2025-09" db="UniProtKB">
        <authorList>
            <consortium name="Ensembl"/>
        </authorList>
    </citation>
    <scope>IDENTIFICATION</scope>
</reference>
<evidence type="ECO:0000256" key="2">
    <source>
        <dbReference type="SAM" id="MobiDB-lite"/>
    </source>
</evidence>
<dbReference type="Pfam" id="PF24571">
    <property type="entry name" value="HEAT_SCC3-SA"/>
    <property type="match status" value="1"/>
</dbReference>
<accession>A0A8B9ZTU7</accession>
<feature type="domain" description="Cohesin subunit SCC3/SA HEAT-repeats" evidence="3">
    <location>
        <begin position="50"/>
        <end position="80"/>
    </location>
</feature>
<comment type="similarity">
    <text evidence="1">Belongs to the SCC3 family.</text>
</comment>
<dbReference type="InterPro" id="IPR056396">
    <property type="entry name" value="HEAT_SCC3-SA"/>
</dbReference>
<keyword evidence="5" id="KW-1185">Reference proteome</keyword>